<reference evidence="4 5" key="1">
    <citation type="journal article" date="2019" name="Nat. Med.">
        <title>A library of human gut bacterial isolates paired with longitudinal multiomics data enables mechanistic microbiome research.</title>
        <authorList>
            <person name="Poyet M."/>
            <person name="Groussin M."/>
            <person name="Gibbons S.M."/>
            <person name="Avila-Pacheco J."/>
            <person name="Jiang X."/>
            <person name="Kearney S.M."/>
            <person name="Perrotta A.R."/>
            <person name="Berdy B."/>
            <person name="Zhao S."/>
            <person name="Lieberman T.D."/>
            <person name="Swanson P.K."/>
            <person name="Smith M."/>
            <person name="Roesemann S."/>
            <person name="Alexander J.E."/>
            <person name="Rich S.A."/>
            <person name="Livny J."/>
            <person name="Vlamakis H."/>
            <person name="Clish C."/>
            <person name="Bullock K."/>
            <person name="Deik A."/>
            <person name="Scott J."/>
            <person name="Pierce K.A."/>
            <person name="Xavier R.J."/>
            <person name="Alm E.J."/>
        </authorList>
    </citation>
    <scope>NUCLEOTIDE SEQUENCE [LARGE SCALE GENOMIC DNA]</scope>
    <source>
        <strain evidence="4 5">BIOML-A3</strain>
    </source>
</reference>
<feature type="region of interest" description="Disordered" evidence="1">
    <location>
        <begin position="190"/>
        <end position="289"/>
    </location>
</feature>
<evidence type="ECO:0000313" key="4">
    <source>
        <dbReference type="EMBL" id="MSD17289.1"/>
    </source>
</evidence>
<dbReference type="Pfam" id="PF00963">
    <property type="entry name" value="Cohesin"/>
    <property type="match status" value="1"/>
</dbReference>
<dbReference type="InterPro" id="IPR008965">
    <property type="entry name" value="CBM2/CBM3_carb-bd_dom_sf"/>
</dbReference>
<feature type="compositionally biased region" description="Low complexity" evidence="1">
    <location>
        <begin position="194"/>
        <end position="207"/>
    </location>
</feature>
<proteinExistence type="predicted"/>
<feature type="domain" description="Cohesin" evidence="3">
    <location>
        <begin position="61"/>
        <end position="161"/>
    </location>
</feature>
<dbReference type="GO" id="GO:0030246">
    <property type="term" value="F:carbohydrate binding"/>
    <property type="evidence" value="ECO:0007669"/>
    <property type="project" value="InterPro"/>
</dbReference>
<keyword evidence="2" id="KW-0812">Transmembrane</keyword>
<sequence>MSQSCGSKNLSVHKSEMGDKRRMILRKKMRQLLRGIIVLLMATGLAGTTVEADASQSSFQVETTAGDVSGAVGDVVEIPVKISTKQALRGFSGKLSGNYDENILEFQGLDTKELPADAMVSSSGGNFSYLSSSGEHTFSTASYGLKFKILQASEEPVTVTIQDLYYTDGNASSEKVSLTAAVRVNGTGNGAAGSGSAANESVSNAGADSGNHGGATGDSAHPGTEGSNAAGTDSAEEKAQKGGERAESGNDVAAISMDPEDSVSGPANASSDTGADDTGKMVRGKGTTKNGSAPVAVFVIVVVAAAVVGITAGVKISKKRK</sequence>
<dbReference type="EMBL" id="WKRA01000037">
    <property type="protein sequence ID" value="MSD17289.1"/>
    <property type="molecule type" value="Genomic_DNA"/>
</dbReference>
<comment type="caution">
    <text evidence="4">The sequence shown here is derived from an EMBL/GenBank/DDBJ whole genome shotgun (WGS) entry which is preliminary data.</text>
</comment>
<name>A0A844E3S6_EUBRA</name>
<evidence type="ECO:0000256" key="1">
    <source>
        <dbReference type="SAM" id="MobiDB-lite"/>
    </source>
</evidence>
<gene>
    <name evidence="4" type="ORF">GKE72_14750</name>
</gene>
<dbReference type="InterPro" id="IPR002102">
    <property type="entry name" value="Cohesin_dom"/>
</dbReference>
<protein>
    <recommendedName>
        <fullName evidence="3">Cohesin domain-containing protein</fullName>
    </recommendedName>
</protein>
<feature type="compositionally biased region" description="Basic and acidic residues" evidence="1">
    <location>
        <begin position="235"/>
        <end position="248"/>
    </location>
</feature>
<dbReference type="Gene3D" id="2.60.40.680">
    <property type="match status" value="1"/>
</dbReference>
<evidence type="ECO:0000256" key="2">
    <source>
        <dbReference type="SAM" id="Phobius"/>
    </source>
</evidence>
<accession>A0A844E3S6</accession>
<feature type="transmembrane region" description="Helical" evidence="2">
    <location>
        <begin position="295"/>
        <end position="314"/>
    </location>
</feature>
<organism evidence="4 5">
    <name type="scientific">Eubacterium ramulus</name>
    <dbReference type="NCBI Taxonomy" id="39490"/>
    <lineage>
        <taxon>Bacteria</taxon>
        <taxon>Bacillati</taxon>
        <taxon>Bacillota</taxon>
        <taxon>Clostridia</taxon>
        <taxon>Eubacteriales</taxon>
        <taxon>Eubacteriaceae</taxon>
        <taxon>Eubacterium</taxon>
    </lineage>
</organism>
<evidence type="ECO:0000259" key="3">
    <source>
        <dbReference type="Pfam" id="PF00963"/>
    </source>
</evidence>
<dbReference type="GO" id="GO:0000272">
    <property type="term" value="P:polysaccharide catabolic process"/>
    <property type="evidence" value="ECO:0007669"/>
    <property type="project" value="InterPro"/>
</dbReference>
<dbReference type="SUPFAM" id="SSF49384">
    <property type="entry name" value="Carbohydrate-binding domain"/>
    <property type="match status" value="1"/>
</dbReference>
<keyword evidence="2" id="KW-0472">Membrane</keyword>
<dbReference type="Proteomes" id="UP000431304">
    <property type="component" value="Unassembled WGS sequence"/>
</dbReference>
<keyword evidence="2" id="KW-1133">Transmembrane helix</keyword>
<evidence type="ECO:0000313" key="5">
    <source>
        <dbReference type="Proteomes" id="UP000431304"/>
    </source>
</evidence>
<dbReference type="AlphaFoldDB" id="A0A844E3S6"/>